<name>A0A3E2NTK5_9SPHI</name>
<evidence type="ECO:0000313" key="2">
    <source>
        <dbReference type="Proteomes" id="UP000260823"/>
    </source>
</evidence>
<keyword evidence="2" id="KW-1185">Reference proteome</keyword>
<dbReference type="OrthoDB" id="597091at2"/>
<comment type="caution">
    <text evidence="1">The sequence shown here is derived from an EMBL/GenBank/DDBJ whole genome shotgun (WGS) entry which is preliminary data.</text>
</comment>
<dbReference type="AlphaFoldDB" id="A0A3E2NTK5"/>
<organism evidence="1 2">
    <name type="scientific">Mucilaginibacter terrenus</name>
    <dbReference type="NCBI Taxonomy" id="2482727"/>
    <lineage>
        <taxon>Bacteria</taxon>
        <taxon>Pseudomonadati</taxon>
        <taxon>Bacteroidota</taxon>
        <taxon>Sphingobacteriia</taxon>
        <taxon>Sphingobacteriales</taxon>
        <taxon>Sphingobacteriaceae</taxon>
        <taxon>Mucilaginibacter</taxon>
    </lineage>
</organism>
<sequence>MSIFAHNLTMDKLLAPLLAHCFTAPVWRMEIDELSDAIVLELRSEAEKQVSFASLSLTTGQVNFKNYLTEERWLVGLEALYNGVALLHYYKNENSPEHKGIIAIDAQTGTNLWANYSFAFDGLTPNGLAAYNTALQPKKTVLLDIATGAVLRNCTPADKPLTNNIVVPSMISAQQLPQHSLPLQPYGNMVHYLHHNKYIIVSLHTFENGVLQQHMFIMDGANIVYRDVLNSGIQKLQPEAFVLHKNVLVYIKNKTELKAVRL</sequence>
<reference evidence="1 2" key="1">
    <citation type="submission" date="2018-08" db="EMBL/GenBank/DDBJ databases">
        <title>Mucilaginibacter terrae sp. nov., isolated from manganese diggings.</title>
        <authorList>
            <person name="Huang Y."/>
            <person name="Zhou Z."/>
        </authorList>
    </citation>
    <scope>NUCLEOTIDE SEQUENCE [LARGE SCALE GENOMIC DNA]</scope>
    <source>
        <strain evidence="1 2">ZH6</strain>
    </source>
</reference>
<evidence type="ECO:0000313" key="1">
    <source>
        <dbReference type="EMBL" id="RFZ84190.1"/>
    </source>
</evidence>
<dbReference type="Pfam" id="PF16248">
    <property type="entry name" value="DUF4905"/>
    <property type="match status" value="1"/>
</dbReference>
<protein>
    <submittedName>
        <fullName evidence="1">DUF4905 domain-containing protein</fullName>
    </submittedName>
</protein>
<dbReference type="EMBL" id="QWDE01000001">
    <property type="protein sequence ID" value="RFZ84190.1"/>
    <property type="molecule type" value="Genomic_DNA"/>
</dbReference>
<gene>
    <name evidence="1" type="ORF">DYU05_00730</name>
</gene>
<dbReference type="InterPro" id="IPR032595">
    <property type="entry name" value="DUF4905"/>
</dbReference>
<dbReference type="Proteomes" id="UP000260823">
    <property type="component" value="Unassembled WGS sequence"/>
</dbReference>
<proteinExistence type="predicted"/>
<accession>A0A3E2NTK5</accession>